<accession>A0AB40B8K5</accession>
<keyword evidence="3" id="KW-0472">Membrane</keyword>
<dbReference type="InterPro" id="IPR023213">
    <property type="entry name" value="CAT-like_dom_sf"/>
</dbReference>
<dbReference type="InterPro" id="IPR051504">
    <property type="entry name" value="Plant_metabolite_acyltrans"/>
</dbReference>
<evidence type="ECO:0000256" key="1">
    <source>
        <dbReference type="ARBA" id="ARBA00022679"/>
    </source>
</evidence>
<keyword evidence="3" id="KW-1133">Transmembrane helix</keyword>
<feature type="transmembrane region" description="Helical" evidence="3">
    <location>
        <begin position="279"/>
        <end position="299"/>
    </location>
</feature>
<organism evidence="4 5">
    <name type="scientific">Dioscorea cayennensis subsp. rotundata</name>
    <name type="common">White Guinea yam</name>
    <name type="synonym">Dioscorea rotundata</name>
    <dbReference type="NCBI Taxonomy" id="55577"/>
    <lineage>
        <taxon>Eukaryota</taxon>
        <taxon>Viridiplantae</taxon>
        <taxon>Streptophyta</taxon>
        <taxon>Embryophyta</taxon>
        <taxon>Tracheophyta</taxon>
        <taxon>Spermatophyta</taxon>
        <taxon>Magnoliopsida</taxon>
        <taxon>Liliopsida</taxon>
        <taxon>Dioscoreales</taxon>
        <taxon>Dioscoreaceae</taxon>
        <taxon>Dioscorea</taxon>
    </lineage>
</organism>
<gene>
    <name evidence="5" type="primary">LOC120260215</name>
</gene>
<evidence type="ECO:0000313" key="4">
    <source>
        <dbReference type="Proteomes" id="UP001515500"/>
    </source>
</evidence>
<feature type="transmembrane region" description="Helical" evidence="3">
    <location>
        <begin position="305"/>
        <end position="329"/>
    </location>
</feature>
<sequence>MEIELENFSFRIHNVSYITISPSPALGKDALLLLPLSFFDAIWISVPPIQRLLLFPGATPDLHSLKSSLSTSLRCFYSLAGKLTYLPATGDIAVACSPDDHIVKYWLDILFRASSHATHITFIEANSDGDFIRLASDEIHDVDSFLWLVPELDTRVLPAPVMAVQVTKFESGGFAVGVAVHHAVVDGRGLWQFIKAWATACREAEESISEVSTMVHDRTVIRHHPRGDEIARQFLKMMAPDLPILPSRKCKGWKSLLIQSRGVWSFLSPGGKRSAAPNVLGLLPGVFFSLMSCSFFWFLPLLVDFVFACVLLGLCSAFFAVILLAYSLLAKVMELVENAGLSKACSRIKEQIDESFKDVLGWCEDWGARVGRSWTEIVSMNHEGQVVLVGGRKQGEIQMSVCLSSHMEKFTIEFSRELCV</sequence>
<keyword evidence="4" id="KW-1185">Reference proteome</keyword>
<dbReference type="AlphaFoldDB" id="A0AB40B8K5"/>
<dbReference type="Proteomes" id="UP001515500">
    <property type="component" value="Chromosome 5"/>
</dbReference>
<dbReference type="PANTHER" id="PTHR31625">
    <property type="match status" value="1"/>
</dbReference>
<reference evidence="5" key="1">
    <citation type="submission" date="2025-08" db="UniProtKB">
        <authorList>
            <consortium name="RefSeq"/>
        </authorList>
    </citation>
    <scope>IDENTIFICATION</scope>
</reference>
<protein>
    <submittedName>
        <fullName evidence="5">Malonyl-CoA:anthocyanidin 5-O-glucoside-6''-O-malonyltransferase-like</fullName>
    </submittedName>
</protein>
<keyword evidence="3" id="KW-0812">Transmembrane</keyword>
<dbReference type="Pfam" id="PF02458">
    <property type="entry name" value="Transferase"/>
    <property type="match status" value="1"/>
</dbReference>
<evidence type="ECO:0000313" key="5">
    <source>
        <dbReference type="RefSeq" id="XP_039123589.1"/>
    </source>
</evidence>
<keyword evidence="1" id="KW-0808">Transferase</keyword>
<name>A0AB40B8K5_DIOCR</name>
<evidence type="ECO:0000256" key="2">
    <source>
        <dbReference type="ARBA" id="ARBA00023315"/>
    </source>
</evidence>
<dbReference type="RefSeq" id="XP_039123589.1">
    <property type="nucleotide sequence ID" value="XM_039267655.1"/>
</dbReference>
<proteinExistence type="predicted"/>
<evidence type="ECO:0000256" key="3">
    <source>
        <dbReference type="SAM" id="Phobius"/>
    </source>
</evidence>
<dbReference type="GeneID" id="120260215"/>
<dbReference type="Gene3D" id="3.30.559.10">
    <property type="entry name" value="Chloramphenicol acetyltransferase-like domain"/>
    <property type="match status" value="1"/>
</dbReference>
<keyword evidence="2" id="KW-0012">Acyltransferase</keyword>
<dbReference type="GO" id="GO:0016747">
    <property type="term" value="F:acyltransferase activity, transferring groups other than amino-acyl groups"/>
    <property type="evidence" value="ECO:0007669"/>
    <property type="project" value="UniProtKB-ARBA"/>
</dbReference>